<evidence type="ECO:0000313" key="3">
    <source>
        <dbReference type="Proteomes" id="UP001057375"/>
    </source>
</evidence>
<evidence type="ECO:0000313" key="2">
    <source>
        <dbReference type="EMBL" id="GKT35031.1"/>
    </source>
</evidence>
<protein>
    <recommendedName>
        <fullName evidence="4">SPRY domain-containing protein</fullName>
    </recommendedName>
</protein>
<evidence type="ECO:0000256" key="1">
    <source>
        <dbReference type="SAM" id="MobiDB-lite"/>
    </source>
</evidence>
<gene>
    <name evidence="2" type="ORF">ADUPG1_008275</name>
</gene>
<feature type="region of interest" description="Disordered" evidence="1">
    <location>
        <begin position="118"/>
        <end position="150"/>
    </location>
</feature>
<accession>A0ABQ5KSP2</accession>
<organism evidence="2 3">
    <name type="scientific">Aduncisulcus paluster</name>
    <dbReference type="NCBI Taxonomy" id="2918883"/>
    <lineage>
        <taxon>Eukaryota</taxon>
        <taxon>Metamonada</taxon>
        <taxon>Carpediemonas-like organisms</taxon>
        <taxon>Aduncisulcus</taxon>
    </lineage>
</organism>
<reference evidence="2" key="1">
    <citation type="submission" date="2022-03" db="EMBL/GenBank/DDBJ databases">
        <title>Draft genome sequence of Aduncisulcus paluster, a free-living microaerophilic Fornicata.</title>
        <authorList>
            <person name="Yuyama I."/>
            <person name="Kume K."/>
            <person name="Tamura T."/>
            <person name="Inagaki Y."/>
            <person name="Hashimoto T."/>
        </authorList>
    </citation>
    <scope>NUCLEOTIDE SEQUENCE</scope>
    <source>
        <strain evidence="2">NY0171</strain>
    </source>
</reference>
<evidence type="ECO:0008006" key="4">
    <source>
        <dbReference type="Google" id="ProtNLM"/>
    </source>
</evidence>
<dbReference type="Proteomes" id="UP001057375">
    <property type="component" value="Unassembled WGS sequence"/>
</dbReference>
<comment type="caution">
    <text evidence="2">The sequence shown here is derived from an EMBL/GenBank/DDBJ whole genome shotgun (WGS) entry which is preliminary data.</text>
</comment>
<dbReference type="EMBL" id="BQXS01010908">
    <property type="protein sequence ID" value="GKT35031.1"/>
    <property type="molecule type" value="Genomic_DNA"/>
</dbReference>
<sequence length="790" mass="88822">MDSLDFVTFPQQLDGLQQSIPTISHPLVDEFPEWTIEEDKFILYLSQSGTISSKSRSIKEYLAYSRKQPKKFRKRPPVLNYNLILDRLEYLIGNGNKEYKRLLLADMERERLEIEKKQEEEQAQKRGTAARRVTPVVTEATARKSRTGTEDSSFGFSRVTVLAYDLENNNMECIPTRLGLLTAQSSVLRHILTKHNAEAFCERTRGGGAPPGPGLVVDFSERAGDKSLKMKGVPPPAAAFKIGVVQDIKQSMCTHDPARHFPSDLVKSYLFFCREPDILSGCLETCSRLEALSQTKEKITEQFVSDVQKNKDERLRKLDKQRIKHQQIVSESLNASFEMELRELVAKYERKRSSEFSKLEEVYEHGIEETEKFYQDQQTEMVNLVERATKSDTQTLTDKLEELTTVRKQMIPPPLLPRMLSFCEALGCEKLRISCIGLIAREIKTSDISRSRFLINCSVISQATIREVLSRAHTRDLVALNSAHTQHISRGFIERELRHRKETLRYRCEKMGLAELARMFEHSSRLRKRVEHTSVLGGSLGGGSGMPTAADSDEVLLLSVIKNVYLDRIEMMDVSVSALHVPRFVSIDGSRSMATLTQEACVVPVVTKQVISRDSLRVVQVSMEVIELADSSSNGVSFGLSSLTSLGKCVLASEKHTDEKGIIGSICYPYTNEESFQGEYIEGSGLYGFLWQSNGLLRVGTGDPWVLHGASSSYETGDTVSFVINGDNLTFSLYKNDVILEDARDIPLPCPLDDSGSVREFFFVPVALMSTLSATKVSVRFCPQKLPDSK</sequence>
<proteinExistence type="predicted"/>
<keyword evidence="3" id="KW-1185">Reference proteome</keyword>
<name>A0ABQ5KSP2_9EUKA</name>